<dbReference type="GO" id="GO:0016787">
    <property type="term" value="F:hydrolase activity"/>
    <property type="evidence" value="ECO:0007669"/>
    <property type="project" value="UniProtKB-KW"/>
</dbReference>
<dbReference type="SUPFAM" id="SSF53474">
    <property type="entry name" value="alpha/beta-Hydrolases"/>
    <property type="match status" value="1"/>
</dbReference>
<dbReference type="PRINTS" id="PR00412">
    <property type="entry name" value="EPOXHYDRLASE"/>
</dbReference>
<dbReference type="AlphaFoldDB" id="A0A017T1W3"/>
<dbReference type="RefSeq" id="WP_044246943.1">
    <property type="nucleotide sequence ID" value="NZ_ASRX01000054.1"/>
</dbReference>
<evidence type="ECO:0000313" key="3">
    <source>
        <dbReference type="EMBL" id="EYF02840.1"/>
    </source>
</evidence>
<protein>
    <submittedName>
        <fullName evidence="3">Epoxide hydrolase</fullName>
    </submittedName>
</protein>
<keyword evidence="1 3" id="KW-0378">Hydrolase</keyword>
<comment type="caution">
    <text evidence="3">The sequence shown here is derived from an EMBL/GenBank/DDBJ whole genome shotgun (WGS) entry which is preliminary data.</text>
</comment>
<organism evidence="3 4">
    <name type="scientific">Chondromyces apiculatus DSM 436</name>
    <dbReference type="NCBI Taxonomy" id="1192034"/>
    <lineage>
        <taxon>Bacteria</taxon>
        <taxon>Pseudomonadati</taxon>
        <taxon>Myxococcota</taxon>
        <taxon>Polyangia</taxon>
        <taxon>Polyangiales</taxon>
        <taxon>Polyangiaceae</taxon>
        <taxon>Chondromyces</taxon>
    </lineage>
</organism>
<evidence type="ECO:0000256" key="1">
    <source>
        <dbReference type="ARBA" id="ARBA00022801"/>
    </source>
</evidence>
<dbReference type="InterPro" id="IPR000639">
    <property type="entry name" value="Epox_hydrolase-like"/>
</dbReference>
<reference evidence="3 4" key="1">
    <citation type="submission" date="2013-05" db="EMBL/GenBank/DDBJ databases">
        <title>Genome assembly of Chondromyces apiculatus DSM 436.</title>
        <authorList>
            <person name="Sharma G."/>
            <person name="Khatri I."/>
            <person name="Kaur C."/>
            <person name="Mayilraj S."/>
            <person name="Subramanian S."/>
        </authorList>
    </citation>
    <scope>NUCLEOTIDE SEQUENCE [LARGE SCALE GENOMIC DNA]</scope>
    <source>
        <strain evidence="3 4">DSM 436</strain>
    </source>
</reference>
<dbReference type="STRING" id="1192034.CAP_6420"/>
<evidence type="ECO:0000313" key="4">
    <source>
        <dbReference type="Proteomes" id="UP000019678"/>
    </source>
</evidence>
<dbReference type="Pfam" id="PF00561">
    <property type="entry name" value="Abhydrolase_1"/>
    <property type="match status" value="1"/>
</dbReference>
<dbReference type="eggNOG" id="COG0596">
    <property type="taxonomic scope" value="Bacteria"/>
</dbReference>
<evidence type="ECO:0000259" key="2">
    <source>
        <dbReference type="Pfam" id="PF00561"/>
    </source>
</evidence>
<sequence>MYSTELSGVRHRLVDTNGIQMHVAEAGTGYPVVFCHGFPELWYSWRHQMLALAAAGFHAIAPDMRGYGGTEAPPEISAYTQYLLVGDVIGLLDALGLPKAVVVGHDWGGSVAWQVALRHPERVERVVSLNTPYFPASPVPFSTAYREVSGRTGKPFYVDYFLRPGRAEAELEADVRLTFQKLMRPAAHAGDMLAFAHVNDDDSGVLTGIGPGETLLTEAELDVYVGTYQKTGFRGGLSWYRAADLSWEEERHLSSPLITVPALMVTAERDSVLRPDLVALMRPFVQDLRVAQVPDCAHWTQQEKPDIVNALLLDFLRDLGASR</sequence>
<dbReference type="InterPro" id="IPR029058">
    <property type="entry name" value="AB_hydrolase_fold"/>
</dbReference>
<dbReference type="EMBL" id="ASRX01000054">
    <property type="protein sequence ID" value="EYF02840.1"/>
    <property type="molecule type" value="Genomic_DNA"/>
</dbReference>
<accession>A0A017T1W3</accession>
<name>A0A017T1W3_9BACT</name>
<dbReference type="Proteomes" id="UP000019678">
    <property type="component" value="Unassembled WGS sequence"/>
</dbReference>
<dbReference type="PRINTS" id="PR00111">
    <property type="entry name" value="ABHYDROLASE"/>
</dbReference>
<dbReference type="OrthoDB" id="5338718at2"/>
<keyword evidence="4" id="KW-1185">Reference proteome</keyword>
<dbReference type="PANTHER" id="PTHR43329">
    <property type="entry name" value="EPOXIDE HYDROLASE"/>
    <property type="match status" value="1"/>
</dbReference>
<gene>
    <name evidence="3" type="ORF">CAP_6420</name>
</gene>
<dbReference type="Gene3D" id="3.40.50.1820">
    <property type="entry name" value="alpha/beta hydrolase"/>
    <property type="match status" value="1"/>
</dbReference>
<proteinExistence type="predicted"/>
<feature type="domain" description="AB hydrolase-1" evidence="2">
    <location>
        <begin position="30"/>
        <end position="305"/>
    </location>
</feature>
<dbReference type="InterPro" id="IPR000073">
    <property type="entry name" value="AB_hydrolase_1"/>
</dbReference>